<dbReference type="WBParaSite" id="HPBE_0002052101-mRNA-1">
    <property type="protein sequence ID" value="HPBE_0002052101-mRNA-1"/>
    <property type="gene ID" value="HPBE_0002052101"/>
</dbReference>
<dbReference type="AlphaFoldDB" id="A0A183GE06"/>
<gene>
    <name evidence="1" type="ORF">HPBE_LOCUS20520</name>
</gene>
<sequence length="459" mass="52997">MDELRMEKRNQKTLSSGNVETLWKCECGLLFATARGLEKHRKEKGHNQQGTERPNICALCGAANENQETLVKHVALHHADFPEEYAVETVSFDNRKDFEVNEKADNFIVRFCKSHYGHDVNSAHLSLDKTSEQYVVSLLREGFQPRQVVDKVRKECRESGTHRRLYYISASDVRLIAIRHNLDGARRDHTDAKSVALRISEGNAEDGLLLYTPALIVITPVQRMWLTKYSRRAVCLDDTFNLTPYNLRLTTVIVPDELREREVALLFEEIKEVAPDFDPKYFMTDDCNTFYNGFRQVFPQSAARKLLCLFHVVQSIKRNCAKKLREFALKYAGMITRLHQEGEQEIAEYFEENWSPRVEQFAGFARRRSCVNTSMLIERWNKRLKYELVNIKRGIRVDSLVDILISAPATMEEDRVIKMARGLNYGRHRLLRHHGAHALTVKLYGNKPEAVEVLVAPDG</sequence>
<evidence type="ECO:0000313" key="3">
    <source>
        <dbReference type="WBParaSite" id="HPBE_0002052101-mRNA-1"/>
    </source>
</evidence>
<dbReference type="Proteomes" id="UP000050761">
    <property type="component" value="Unassembled WGS sequence"/>
</dbReference>
<dbReference type="OrthoDB" id="5866964at2759"/>
<dbReference type="EMBL" id="UZAH01032214">
    <property type="protein sequence ID" value="VDP20441.1"/>
    <property type="molecule type" value="Genomic_DNA"/>
</dbReference>
<keyword evidence="2" id="KW-1185">Reference proteome</keyword>
<name>A0A183GE06_HELPZ</name>
<protein>
    <submittedName>
        <fullName evidence="3">C2H2-type domain-containing protein</fullName>
    </submittedName>
</protein>
<evidence type="ECO:0000313" key="2">
    <source>
        <dbReference type="Proteomes" id="UP000050761"/>
    </source>
</evidence>
<accession>A0A183GE06</accession>
<dbReference type="InterPro" id="IPR052797">
    <property type="entry name" value="RegFact_GeneExpr_CellDeath"/>
</dbReference>
<organism evidence="2 3">
    <name type="scientific">Heligmosomoides polygyrus</name>
    <name type="common">Parasitic roundworm</name>
    <dbReference type="NCBI Taxonomy" id="6339"/>
    <lineage>
        <taxon>Eukaryota</taxon>
        <taxon>Metazoa</taxon>
        <taxon>Ecdysozoa</taxon>
        <taxon>Nematoda</taxon>
        <taxon>Chromadorea</taxon>
        <taxon>Rhabditida</taxon>
        <taxon>Rhabditina</taxon>
        <taxon>Rhabditomorpha</taxon>
        <taxon>Strongyloidea</taxon>
        <taxon>Heligmosomidae</taxon>
        <taxon>Heligmosomoides</taxon>
    </lineage>
</organism>
<proteinExistence type="predicted"/>
<evidence type="ECO:0000313" key="1">
    <source>
        <dbReference type="EMBL" id="VDP20441.1"/>
    </source>
</evidence>
<dbReference type="PANTHER" id="PTHR33936">
    <property type="entry name" value="PROTEIN CBG17840"/>
    <property type="match status" value="1"/>
</dbReference>
<reference evidence="3" key="2">
    <citation type="submission" date="2019-09" db="UniProtKB">
        <authorList>
            <consortium name="WormBaseParasite"/>
        </authorList>
    </citation>
    <scope>IDENTIFICATION</scope>
</reference>
<accession>A0A3P8BEM2</accession>
<dbReference type="Gene3D" id="3.30.160.60">
    <property type="entry name" value="Classic Zinc Finger"/>
    <property type="match status" value="1"/>
</dbReference>
<dbReference type="PANTHER" id="PTHR33936:SF25">
    <property type="entry name" value="C2H2-TYPE DOMAIN-CONTAINING PROTEIN"/>
    <property type="match status" value="1"/>
</dbReference>
<reference evidence="1 2" key="1">
    <citation type="submission" date="2018-11" db="EMBL/GenBank/DDBJ databases">
        <authorList>
            <consortium name="Pathogen Informatics"/>
        </authorList>
    </citation>
    <scope>NUCLEOTIDE SEQUENCE [LARGE SCALE GENOMIC DNA]</scope>
</reference>